<dbReference type="InterPro" id="IPR035069">
    <property type="entry name" value="TTHA1013/TTHA0281-like"/>
</dbReference>
<sequence>MPMVHTHYVAYPAILDDRENVPGIYTVTFPDVAGAISEGIGITDALSNGAEALELMLYDEKNLPNATPLSDVQAENPEAIVSYIMVDLVAAAKKVQLGEPTSIINSNKSENVIPSTPTYEELVKINRELEEKLFCCQLNNRVKEGPGELIPSEKVIKSSQVHNPFTSLSDKDLFD</sequence>
<dbReference type="STRING" id="640938.TR210_669"/>
<name>A0A143YIR7_9LACT</name>
<dbReference type="SUPFAM" id="SSF143100">
    <property type="entry name" value="TTHA1013/TTHA0281-like"/>
    <property type="match status" value="1"/>
</dbReference>
<organism evidence="2 4">
    <name type="scientific">Trichococcus ilyis</name>
    <dbReference type="NCBI Taxonomy" id="640938"/>
    <lineage>
        <taxon>Bacteria</taxon>
        <taxon>Bacillati</taxon>
        <taxon>Bacillota</taxon>
        <taxon>Bacilli</taxon>
        <taxon>Lactobacillales</taxon>
        <taxon>Carnobacteriaceae</taxon>
        <taxon>Trichococcus</taxon>
    </lineage>
</organism>
<reference evidence="2 4" key="1">
    <citation type="submission" date="2016-02" db="EMBL/GenBank/DDBJ databases">
        <authorList>
            <person name="Wen L."/>
            <person name="He K."/>
            <person name="Yang H."/>
        </authorList>
    </citation>
    <scope>NUCLEOTIDE SEQUENCE [LARGE SCALE GENOMIC DNA]</scope>
    <source>
        <strain evidence="2">Trichococcus_R210</strain>
    </source>
</reference>
<dbReference type="Proteomes" id="UP000199280">
    <property type="component" value="Unassembled WGS sequence"/>
</dbReference>
<evidence type="ECO:0000313" key="4">
    <source>
        <dbReference type="Proteomes" id="UP000076878"/>
    </source>
</evidence>
<keyword evidence="5" id="KW-1185">Reference proteome</keyword>
<evidence type="ECO:0000313" key="3">
    <source>
        <dbReference type="EMBL" id="SEI67558.1"/>
    </source>
</evidence>
<dbReference type="EMBL" id="FJNB01000003">
    <property type="protein sequence ID" value="CZQ88074.1"/>
    <property type="molecule type" value="Genomic_DNA"/>
</dbReference>
<dbReference type="RefSeq" id="WP_068621552.1">
    <property type="nucleotide sequence ID" value="NZ_FJNB01000003.1"/>
</dbReference>
<feature type="domain" description="HicB-like antitoxin of toxin-antitoxin system" evidence="1">
    <location>
        <begin position="11"/>
        <end position="94"/>
    </location>
</feature>
<evidence type="ECO:0000313" key="5">
    <source>
        <dbReference type="Proteomes" id="UP000199280"/>
    </source>
</evidence>
<reference evidence="3 5" key="2">
    <citation type="submission" date="2016-10" db="EMBL/GenBank/DDBJ databases">
        <authorList>
            <person name="Varghese N."/>
            <person name="Submissions S."/>
        </authorList>
    </citation>
    <scope>NUCLEOTIDE SEQUENCE [LARGE SCALE GENOMIC DNA]</scope>
    <source>
        <strain evidence="3 5">DSM 22150</strain>
    </source>
</reference>
<dbReference type="InterPro" id="IPR031807">
    <property type="entry name" value="HicB-like"/>
</dbReference>
<evidence type="ECO:0000259" key="1">
    <source>
        <dbReference type="Pfam" id="PF15919"/>
    </source>
</evidence>
<evidence type="ECO:0000313" key="2">
    <source>
        <dbReference type="EMBL" id="CZQ88074.1"/>
    </source>
</evidence>
<dbReference type="Proteomes" id="UP000076878">
    <property type="component" value="Unassembled WGS sequence"/>
</dbReference>
<protein>
    <submittedName>
        <fullName evidence="3">HicB_like antitoxin of toxin-antitoxin system</fullName>
    </submittedName>
</protein>
<dbReference type="Gene3D" id="3.30.160.250">
    <property type="match status" value="1"/>
</dbReference>
<proteinExistence type="predicted"/>
<dbReference type="Pfam" id="PF15919">
    <property type="entry name" value="HicB_lk_antitox"/>
    <property type="match status" value="1"/>
</dbReference>
<dbReference type="AlphaFoldDB" id="A0A143YIR7"/>
<gene>
    <name evidence="3" type="ORF">SAMN05216375_102145</name>
    <name evidence="2" type="ORF">TR210_669</name>
</gene>
<dbReference type="EMBL" id="FNYT01000002">
    <property type="protein sequence ID" value="SEI67558.1"/>
    <property type="molecule type" value="Genomic_DNA"/>
</dbReference>
<accession>A0A143YIR7</accession>